<proteinExistence type="inferred from homology"/>
<evidence type="ECO:0000256" key="5">
    <source>
        <dbReference type="HAMAP-Rule" id="MF_01080"/>
    </source>
</evidence>
<dbReference type="SUPFAM" id="SSF55120">
    <property type="entry name" value="Pseudouridine synthase"/>
    <property type="match status" value="1"/>
</dbReference>
<evidence type="ECO:0000313" key="7">
    <source>
        <dbReference type="EMBL" id="UVD81577.1"/>
    </source>
</evidence>
<name>A0ABY5R9Y4_9MOLU</name>
<evidence type="ECO:0000313" key="8">
    <source>
        <dbReference type="Proteomes" id="UP001059252"/>
    </source>
</evidence>
<keyword evidence="3 5" id="KW-0819">tRNA processing</keyword>
<comment type="function">
    <text evidence="5">Responsible for synthesis of pseudouridine from uracil-55 in the psi GC loop of transfer RNAs.</text>
</comment>
<evidence type="ECO:0000256" key="2">
    <source>
        <dbReference type="ARBA" id="ARBA00005642"/>
    </source>
</evidence>
<dbReference type="InterPro" id="IPR014780">
    <property type="entry name" value="tRNA_psdUridine_synth_TruB"/>
</dbReference>
<keyword evidence="4 5" id="KW-0413">Isomerase</keyword>
<dbReference type="HAMAP" id="MF_01080">
    <property type="entry name" value="TruB_bact"/>
    <property type="match status" value="1"/>
</dbReference>
<sequence length="287" mass="33125">MIYLINKEKGMSSFGAIKKFAKEKNIQKIGHTGTLDPLATGLILVATDDDTSLIPYIDEGFKKYVAKMQFGYKSDTYDIEGNVEKVICNKTHSLAEINKVIRENFIGLINQFPPIFSAKKVNGKRSYKLAREGKEVILKAQQVEIKSFNILSWDPKNQILELEFQVSRGTYIRSLIHDLAKKLDCHAIMIELERTELNNLTKMDLNKTLDPFKIINLKQYQLTKIQLIDLYRGIKLEITNFQNYQSKEFLLIFENKIMGIGLIEAEKLKSKKIFGKKIERILNEQQI</sequence>
<dbReference type="EMBL" id="CP102734">
    <property type="protein sequence ID" value="UVD81577.1"/>
    <property type="molecule type" value="Genomic_DNA"/>
</dbReference>
<reference evidence="7" key="1">
    <citation type="submission" date="2022-08" db="EMBL/GenBank/DDBJ databases">
        <title>Complete genome of Mycoplasma iguanae type strain 2327.</title>
        <authorList>
            <person name="Spergser J."/>
        </authorList>
    </citation>
    <scope>NUCLEOTIDE SEQUENCE</scope>
    <source>
        <strain evidence="7">2327</strain>
    </source>
</reference>
<comment type="catalytic activity">
    <reaction evidence="1 5">
        <text>uridine(55) in tRNA = pseudouridine(55) in tRNA</text>
        <dbReference type="Rhea" id="RHEA:42532"/>
        <dbReference type="Rhea" id="RHEA-COMP:10101"/>
        <dbReference type="Rhea" id="RHEA-COMP:10102"/>
        <dbReference type="ChEBI" id="CHEBI:65314"/>
        <dbReference type="ChEBI" id="CHEBI:65315"/>
        <dbReference type="EC" id="5.4.99.25"/>
    </reaction>
</comment>
<dbReference type="InterPro" id="IPR020103">
    <property type="entry name" value="PsdUridine_synth_cat_dom_sf"/>
</dbReference>
<dbReference type="Pfam" id="PF01509">
    <property type="entry name" value="TruB_N"/>
    <property type="match status" value="1"/>
</dbReference>
<protein>
    <recommendedName>
        <fullName evidence="5">tRNA pseudouridine synthase B</fullName>
        <ecNumber evidence="5">5.4.99.25</ecNumber>
    </recommendedName>
    <alternativeName>
        <fullName evidence="5">tRNA pseudouridine(55) synthase</fullName>
        <shortName evidence="5">Psi55 synthase</shortName>
    </alternativeName>
    <alternativeName>
        <fullName evidence="5">tRNA pseudouridylate synthase</fullName>
    </alternativeName>
    <alternativeName>
        <fullName evidence="5">tRNA-uridine isomerase</fullName>
    </alternativeName>
</protein>
<feature type="active site" description="Nucleophile" evidence="5">
    <location>
        <position position="36"/>
    </location>
</feature>
<dbReference type="InterPro" id="IPR002501">
    <property type="entry name" value="PsdUridine_synth_N"/>
</dbReference>
<accession>A0ABY5R9Y4</accession>
<dbReference type="PANTHER" id="PTHR13767">
    <property type="entry name" value="TRNA-PSEUDOURIDINE SYNTHASE"/>
    <property type="match status" value="1"/>
</dbReference>
<keyword evidence="8" id="KW-1185">Reference proteome</keyword>
<feature type="domain" description="Pseudouridine synthase II N-terminal" evidence="6">
    <location>
        <begin position="25"/>
        <end position="172"/>
    </location>
</feature>
<evidence type="ECO:0000256" key="4">
    <source>
        <dbReference type="ARBA" id="ARBA00023235"/>
    </source>
</evidence>
<evidence type="ECO:0000256" key="1">
    <source>
        <dbReference type="ARBA" id="ARBA00000385"/>
    </source>
</evidence>
<organism evidence="7 8">
    <name type="scientific">Mycoplasma iguanae</name>
    <dbReference type="NCBI Taxonomy" id="292461"/>
    <lineage>
        <taxon>Bacteria</taxon>
        <taxon>Bacillati</taxon>
        <taxon>Mycoplasmatota</taxon>
        <taxon>Mollicutes</taxon>
        <taxon>Mycoplasmataceae</taxon>
        <taxon>Mycoplasma</taxon>
    </lineage>
</organism>
<evidence type="ECO:0000259" key="6">
    <source>
        <dbReference type="Pfam" id="PF01509"/>
    </source>
</evidence>
<dbReference type="RefSeq" id="WP_258210751.1">
    <property type="nucleotide sequence ID" value="NZ_CP102734.1"/>
</dbReference>
<evidence type="ECO:0000256" key="3">
    <source>
        <dbReference type="ARBA" id="ARBA00022694"/>
    </source>
</evidence>
<dbReference type="Proteomes" id="UP001059252">
    <property type="component" value="Chromosome"/>
</dbReference>
<dbReference type="NCBIfam" id="TIGR00431">
    <property type="entry name" value="TruB"/>
    <property type="match status" value="1"/>
</dbReference>
<dbReference type="PANTHER" id="PTHR13767:SF2">
    <property type="entry name" value="PSEUDOURIDYLATE SYNTHASE TRUB1"/>
    <property type="match status" value="1"/>
</dbReference>
<dbReference type="Gene3D" id="3.30.2350.10">
    <property type="entry name" value="Pseudouridine synthase"/>
    <property type="match status" value="1"/>
</dbReference>
<dbReference type="GO" id="GO:0160148">
    <property type="term" value="F:tRNA pseudouridine(55) synthase activity"/>
    <property type="evidence" value="ECO:0007669"/>
    <property type="project" value="UniProtKB-EC"/>
</dbReference>
<comment type="similarity">
    <text evidence="2 5">Belongs to the pseudouridine synthase TruB family. Type 1 subfamily.</text>
</comment>
<gene>
    <name evidence="5 7" type="primary">truB</name>
    <name evidence="7" type="ORF">NV226_02520</name>
</gene>
<dbReference type="EC" id="5.4.99.25" evidence="5"/>